<proteinExistence type="inferred from homology"/>
<keyword evidence="6 14" id="KW-0479">Metal-binding</keyword>
<feature type="binding site" evidence="17">
    <location>
        <position position="293"/>
    </location>
    <ligand>
        <name>Mg(2+)</name>
        <dbReference type="ChEBI" id="CHEBI:18420"/>
    </ligand>
</feature>
<keyword evidence="10" id="KW-0961">Cell wall biogenesis/degradation</keyword>
<evidence type="ECO:0000313" key="22">
    <source>
        <dbReference type="EMBL" id="KYQ46653.1"/>
    </source>
</evidence>
<dbReference type="InterPro" id="IPR049023">
    <property type="entry name" value="AMG1_II"/>
</dbReference>
<dbReference type="GO" id="GO:0046872">
    <property type="term" value="F:metal ion binding"/>
    <property type="evidence" value="ECO:0007669"/>
    <property type="project" value="UniProtKB-KW"/>
</dbReference>
<dbReference type="InterPro" id="IPR016657">
    <property type="entry name" value="PAGM"/>
</dbReference>
<comment type="cofactor">
    <cofactor evidence="14 17">
        <name>Mg(2+)</name>
        <dbReference type="ChEBI" id="CHEBI:18420"/>
    </cofactor>
    <text evidence="14 17">Binds 1 Mg(2+) ion per subunit.</text>
</comment>
<evidence type="ECO:0000256" key="10">
    <source>
        <dbReference type="ARBA" id="ARBA00023316"/>
    </source>
</evidence>
<dbReference type="FunFam" id="3.40.120.10:FF:000013">
    <property type="entry name" value="Phosphoacetylglucosamine mutase"/>
    <property type="match status" value="1"/>
</dbReference>
<evidence type="ECO:0000256" key="5">
    <source>
        <dbReference type="ARBA" id="ARBA00022553"/>
    </source>
</evidence>
<dbReference type="GO" id="GO:0005975">
    <property type="term" value="P:carbohydrate metabolic process"/>
    <property type="evidence" value="ECO:0007669"/>
    <property type="project" value="InterPro"/>
</dbReference>
<dbReference type="PANTHER" id="PTHR45955:SF1">
    <property type="entry name" value="PHOSPHOACETYLGLUCOSAMINE MUTASE"/>
    <property type="match status" value="1"/>
</dbReference>
<feature type="active site" description="Phosphoserine intermediate" evidence="15">
    <location>
        <position position="78"/>
    </location>
</feature>
<dbReference type="Pfam" id="PF02878">
    <property type="entry name" value="PGM_PMM_I"/>
    <property type="match status" value="2"/>
</dbReference>
<dbReference type="InterPro" id="IPR049022">
    <property type="entry name" value="AMG1_III"/>
</dbReference>
<keyword evidence="5" id="KW-0597">Phosphoprotein</keyword>
<dbReference type="EC" id="5.4.2.3" evidence="4 14"/>
<comment type="catalytic activity">
    <reaction evidence="1 14">
        <text>N-acetyl-alpha-D-glucosamine 1-phosphate = N-acetyl-D-glucosamine 6-phosphate</text>
        <dbReference type="Rhea" id="RHEA:23804"/>
        <dbReference type="ChEBI" id="CHEBI:57513"/>
        <dbReference type="ChEBI" id="CHEBI:57776"/>
        <dbReference type="EC" id="5.4.2.3"/>
    </reaction>
</comment>
<feature type="binding site" evidence="17">
    <location>
        <position position="291"/>
    </location>
    <ligand>
        <name>Mg(2+)</name>
        <dbReference type="ChEBI" id="CHEBI:18420"/>
    </ligand>
</feature>
<evidence type="ECO:0000256" key="15">
    <source>
        <dbReference type="PIRSR" id="PIRSR016408-1"/>
    </source>
</evidence>
<feature type="binding site" evidence="16">
    <location>
        <position position="520"/>
    </location>
    <ligand>
        <name>substrate</name>
    </ligand>
</feature>
<evidence type="ECO:0000256" key="16">
    <source>
        <dbReference type="PIRSR" id="PIRSR016408-2"/>
    </source>
</evidence>
<evidence type="ECO:0000256" key="4">
    <source>
        <dbReference type="ARBA" id="ARBA00012731"/>
    </source>
</evidence>
<dbReference type="InterPro" id="IPR005844">
    <property type="entry name" value="A-D-PHexomutase_a/b/a-I"/>
</dbReference>
<protein>
    <recommendedName>
        <fullName evidence="4 14">Phosphoacetylglucosamine mutase</fullName>
        <shortName evidence="14">PAGM</shortName>
        <ecNumber evidence="4 14">5.4.2.3</ecNumber>
    </recommendedName>
    <alternativeName>
        <fullName evidence="12 14">Acetylglucosamine phosphomutase</fullName>
    </alternativeName>
    <alternativeName>
        <fullName evidence="11 14">N-acetylglucosamine-phosphate mutase</fullName>
    </alternativeName>
</protein>
<feature type="binding site" evidence="17">
    <location>
        <position position="289"/>
    </location>
    <ligand>
        <name>Mg(2+)</name>
        <dbReference type="ChEBI" id="CHEBI:18420"/>
    </ligand>
</feature>
<dbReference type="GO" id="GO:0006048">
    <property type="term" value="P:UDP-N-acetylglucosamine biosynthetic process"/>
    <property type="evidence" value="ECO:0007669"/>
    <property type="project" value="UniProtKB-UniRule"/>
</dbReference>
<dbReference type="KEGG" id="mzt:108730596"/>
<evidence type="ECO:0000256" key="13">
    <source>
        <dbReference type="ARBA" id="ARBA00059527"/>
    </source>
</evidence>
<comment type="similarity">
    <text evidence="3 14">Belongs to the phosphohexose mutase family.</text>
</comment>
<reference evidence="22 23" key="1">
    <citation type="submission" date="2015-09" db="EMBL/GenBank/DDBJ databases">
        <title>Trachymyrmex zeteki WGS genome.</title>
        <authorList>
            <person name="Nygaard S."/>
            <person name="Hu H."/>
            <person name="Boomsma J."/>
            <person name="Zhang G."/>
        </authorList>
    </citation>
    <scope>NUCLEOTIDE SEQUENCE [LARGE SCALE GENOMIC DNA]</scope>
    <source>
        <strain evidence="22">Tzet28-1</strain>
        <tissue evidence="22">Whole body</tissue>
    </source>
</reference>
<evidence type="ECO:0000259" key="18">
    <source>
        <dbReference type="Pfam" id="PF00408"/>
    </source>
</evidence>
<comment type="function">
    <text evidence="14">Catalyzes the conversion of GlcNAc-6-P into GlcNAc-1-P during the synthesis of uridine diphosphate/UDP-GlcNAc, a sugar nucleotide critical to multiple glycosylation pathways including protein N- and O-glycosylation.</text>
</comment>
<dbReference type="Pfam" id="PF00408">
    <property type="entry name" value="PGM_PMM_IV"/>
    <property type="match status" value="1"/>
</dbReference>
<dbReference type="UniPathway" id="UPA00113">
    <property type="reaction ID" value="UER00530"/>
</dbReference>
<evidence type="ECO:0000256" key="12">
    <source>
        <dbReference type="ARBA" id="ARBA00032065"/>
    </source>
</evidence>
<dbReference type="Gene3D" id="3.40.120.10">
    <property type="entry name" value="Alpha-D-Glucose-1,6-Bisphosphate, subunit A, domain 3"/>
    <property type="match status" value="3"/>
</dbReference>
<dbReference type="InterPro" id="IPR005843">
    <property type="entry name" value="A-D-PHexomutase_C"/>
</dbReference>
<feature type="domain" description="Alpha-D-phosphohexomutase C-terminal" evidence="18">
    <location>
        <begin position="496"/>
        <end position="539"/>
    </location>
</feature>
<evidence type="ECO:0000256" key="2">
    <source>
        <dbReference type="ARBA" id="ARBA00004865"/>
    </source>
</evidence>
<dbReference type="Pfam" id="PF21405">
    <property type="entry name" value="AMG1_II"/>
    <property type="match status" value="1"/>
</dbReference>
<comment type="pathway">
    <text evidence="2 14">Nucleotide-sugar biosynthesis; UDP-N-acetyl-alpha-D-glucosamine biosynthesis; N-acetyl-alpha-D-glucosamine 1-phosphate from alpha-D-glucosamine 6-phosphate (route I): step 2/2.</text>
</comment>
<dbReference type="EMBL" id="KQ983211">
    <property type="protein sequence ID" value="KYQ46653.1"/>
    <property type="molecule type" value="Genomic_DNA"/>
</dbReference>
<dbReference type="Gene3D" id="3.30.310.50">
    <property type="entry name" value="Alpha-D-phosphohexomutase, C-terminal domain"/>
    <property type="match status" value="1"/>
</dbReference>
<feature type="domain" description="Alpha-D-phosphohexomutase alpha/beta/alpha" evidence="19">
    <location>
        <begin position="65"/>
        <end position="100"/>
    </location>
</feature>
<evidence type="ECO:0000256" key="1">
    <source>
        <dbReference type="ARBA" id="ARBA00000558"/>
    </source>
</evidence>
<evidence type="ECO:0000256" key="6">
    <source>
        <dbReference type="ARBA" id="ARBA00022723"/>
    </source>
</evidence>
<evidence type="ECO:0000259" key="19">
    <source>
        <dbReference type="Pfam" id="PF02878"/>
    </source>
</evidence>
<gene>
    <name evidence="22" type="ORF">ALC60_14402</name>
</gene>
<name>A0A151WFR1_9HYME</name>
<evidence type="ECO:0000313" key="23">
    <source>
        <dbReference type="Proteomes" id="UP000075809"/>
    </source>
</evidence>
<dbReference type="OrthoDB" id="1928at2759"/>
<feature type="binding site" evidence="16">
    <location>
        <begin position="383"/>
        <end position="385"/>
    </location>
    <ligand>
        <name>substrate</name>
    </ligand>
</feature>
<keyword evidence="23" id="KW-1185">Reference proteome</keyword>
<dbReference type="Proteomes" id="UP000075809">
    <property type="component" value="Unassembled WGS sequence"/>
</dbReference>
<dbReference type="CDD" id="cd03086">
    <property type="entry name" value="PGM3"/>
    <property type="match status" value="1"/>
</dbReference>
<evidence type="ECO:0000256" key="7">
    <source>
        <dbReference type="ARBA" id="ARBA00022842"/>
    </source>
</evidence>
<comment type="function">
    <text evidence="13">Catalyzes the conversion of GlcNAc-6-P into GlcNAc-1-P during the synthesis of uridine diphosphate/UDP-GlcNAc, which is a biosynthetic precursor of chitin and also supplies the amino sugars for N-linked oligosaccharides of glycoproteins.</text>
</comment>
<dbReference type="FunFam" id="3.30.310.50:FF:000003">
    <property type="entry name" value="Phosphoacetylglucosamine mutase"/>
    <property type="match status" value="1"/>
</dbReference>
<keyword evidence="9" id="KW-0119">Carbohydrate metabolism</keyword>
<feature type="domain" description="Alpha-D-phosphohexomutase alpha/beta/alpha" evidence="19">
    <location>
        <begin position="135"/>
        <end position="187"/>
    </location>
</feature>
<evidence type="ECO:0000259" key="21">
    <source>
        <dbReference type="Pfam" id="PF21405"/>
    </source>
</evidence>
<dbReference type="GO" id="GO:0004610">
    <property type="term" value="F:phosphoacetylglucosamine mutase activity"/>
    <property type="evidence" value="ECO:0007669"/>
    <property type="project" value="UniProtKB-UniRule"/>
</dbReference>
<dbReference type="PIRSF" id="PIRSF016408">
    <property type="entry name" value="PAGM"/>
    <property type="match status" value="1"/>
</dbReference>
<feature type="domain" description="Phosphoacetylglucosamine mutase AMG1" evidence="20">
    <location>
        <begin position="310"/>
        <end position="450"/>
    </location>
</feature>
<feature type="binding site" description="via phosphate group" evidence="17">
    <location>
        <position position="78"/>
    </location>
    <ligand>
        <name>Mg(2+)</name>
        <dbReference type="ChEBI" id="CHEBI:18420"/>
    </ligand>
</feature>
<dbReference type="SUPFAM" id="SSF53738">
    <property type="entry name" value="Phosphoglucomutase, first 3 domains"/>
    <property type="match status" value="4"/>
</dbReference>
<evidence type="ECO:0000256" key="9">
    <source>
        <dbReference type="ARBA" id="ARBA00023277"/>
    </source>
</evidence>
<dbReference type="GO" id="GO:0071555">
    <property type="term" value="P:cell wall organization"/>
    <property type="evidence" value="ECO:0007669"/>
    <property type="project" value="UniProtKB-KW"/>
</dbReference>
<evidence type="ECO:0000256" key="11">
    <source>
        <dbReference type="ARBA" id="ARBA00031926"/>
    </source>
</evidence>
<evidence type="ECO:0000256" key="17">
    <source>
        <dbReference type="PIRSR" id="PIRSR016408-3"/>
    </source>
</evidence>
<dbReference type="Pfam" id="PF21404">
    <property type="entry name" value="AMG1_III"/>
    <property type="match status" value="1"/>
</dbReference>
<dbReference type="AlphaFoldDB" id="A0A151WFR1"/>
<dbReference type="SUPFAM" id="SSF55957">
    <property type="entry name" value="Phosphoglucomutase, C-terminal domain"/>
    <property type="match status" value="1"/>
</dbReference>
<keyword evidence="8 14" id="KW-0413">Isomerase</keyword>
<feature type="binding site" evidence="16">
    <location>
        <begin position="511"/>
        <end position="515"/>
    </location>
    <ligand>
        <name>substrate</name>
    </ligand>
</feature>
<accession>A0A151WFR1</accession>
<evidence type="ECO:0000256" key="14">
    <source>
        <dbReference type="PIRNR" id="PIRNR016408"/>
    </source>
</evidence>
<dbReference type="FunFam" id="3.40.120.10:FF:000023">
    <property type="entry name" value="Phosphoacetylglucosamine mutase"/>
    <property type="match status" value="1"/>
</dbReference>
<organism evidence="22 23">
    <name type="scientific">Mycetomoellerius zeteki</name>
    <dbReference type="NCBI Taxonomy" id="64791"/>
    <lineage>
        <taxon>Eukaryota</taxon>
        <taxon>Metazoa</taxon>
        <taxon>Ecdysozoa</taxon>
        <taxon>Arthropoda</taxon>
        <taxon>Hexapoda</taxon>
        <taxon>Insecta</taxon>
        <taxon>Pterygota</taxon>
        <taxon>Neoptera</taxon>
        <taxon>Endopterygota</taxon>
        <taxon>Hymenoptera</taxon>
        <taxon>Apocrita</taxon>
        <taxon>Aculeata</taxon>
        <taxon>Formicoidea</taxon>
        <taxon>Formicidae</taxon>
        <taxon>Myrmicinae</taxon>
        <taxon>Mycetomoellerius</taxon>
    </lineage>
</organism>
<feature type="domain" description="Phosphoacetylglucosamine mutase AMG1" evidence="21">
    <location>
        <begin position="193"/>
        <end position="296"/>
    </location>
</feature>
<dbReference type="InterPro" id="IPR036900">
    <property type="entry name" value="A-D-PHexomutase_C_sf"/>
</dbReference>
<dbReference type="STRING" id="64791.A0A151WFR1"/>
<dbReference type="PANTHER" id="PTHR45955">
    <property type="entry name" value="PHOSPHOACETYLGLUCOSAMINE MUTASE"/>
    <property type="match status" value="1"/>
</dbReference>
<evidence type="ECO:0000259" key="20">
    <source>
        <dbReference type="Pfam" id="PF21404"/>
    </source>
</evidence>
<sequence length="556" mass="60912">MSILSPVKTYRYTMESSYFNNVVNAEYSRKNDGRIEYGTAGFRTKSDVLEHVLYRMGLLAVLRSKAKKAAIGLMITASHNLEPDNGIKLVDPAGEMLEASWEMIATNLANVLDSDLISMLVHISTKENIDLSIPATVIIGRDTRKSSPILLKAALAGIKALNGNITDLGLVTTPQLHYVVVCTNTDGAYGDPTLQGYYSKLTAVFKSIRGTEINNGKYISGVQLDAANGVGAIAAKEFRRYLENVLDIKLFNDGSGDLNHMCGADYVKVQQTLPLNIPSDKSVRCVSIDGDADRVVYFYVDENNKFHLLDGDRIATLVAAYFKELLETSGLSLQLGLVQTAYANGGSTDYISNVLKVPVACVPTGVKHLHKKALEFDIGVYFEANGHGTVIFKDIAKEAIKNHAKNEMLSTTQRAASSKLRDVTNLINETVGDALSDMLLVETILHAKGWDVTEWERSYNDLPNTQLKVRVKDRNIITTTNAERHCLTPICLQEEIDKIVSKYSRGRSFVRPSGTEDIIRVYAECESSSDVNKLAVEVASLVYELAGGVGPEPSLS</sequence>
<dbReference type="InterPro" id="IPR016055">
    <property type="entry name" value="A-D-PHexomutase_a/b/a-I/II/III"/>
</dbReference>
<evidence type="ECO:0000256" key="3">
    <source>
        <dbReference type="ARBA" id="ARBA00010231"/>
    </source>
</evidence>
<keyword evidence="7 14" id="KW-0460">Magnesium</keyword>
<evidence type="ECO:0000256" key="8">
    <source>
        <dbReference type="ARBA" id="ARBA00023235"/>
    </source>
</evidence>